<organism evidence="2 3">
    <name type="scientific">Isoptericola chiayiensis</name>
    <dbReference type="NCBI Taxonomy" id="579446"/>
    <lineage>
        <taxon>Bacteria</taxon>
        <taxon>Bacillati</taxon>
        <taxon>Actinomycetota</taxon>
        <taxon>Actinomycetes</taxon>
        <taxon>Micrococcales</taxon>
        <taxon>Promicromonosporaceae</taxon>
        <taxon>Isoptericola</taxon>
    </lineage>
</organism>
<name>A0ABP8XZD4_9MICO</name>
<dbReference type="Proteomes" id="UP001500956">
    <property type="component" value="Unassembled WGS sequence"/>
</dbReference>
<reference evidence="3" key="1">
    <citation type="journal article" date="2019" name="Int. J. Syst. Evol. Microbiol.">
        <title>The Global Catalogue of Microorganisms (GCM) 10K type strain sequencing project: providing services to taxonomists for standard genome sequencing and annotation.</title>
        <authorList>
            <consortium name="The Broad Institute Genomics Platform"/>
            <consortium name="The Broad Institute Genome Sequencing Center for Infectious Disease"/>
            <person name="Wu L."/>
            <person name="Ma J."/>
        </authorList>
    </citation>
    <scope>NUCLEOTIDE SEQUENCE [LARGE SCALE GENOMIC DNA]</scope>
    <source>
        <strain evidence="3">JCM 18063</strain>
    </source>
</reference>
<evidence type="ECO:0000256" key="1">
    <source>
        <dbReference type="SAM" id="Phobius"/>
    </source>
</evidence>
<keyword evidence="3" id="KW-1185">Reference proteome</keyword>
<feature type="transmembrane region" description="Helical" evidence="1">
    <location>
        <begin position="78"/>
        <end position="99"/>
    </location>
</feature>
<proteinExistence type="predicted"/>
<keyword evidence="1" id="KW-0812">Transmembrane</keyword>
<keyword evidence="1" id="KW-1133">Transmembrane helix</keyword>
<protein>
    <recommendedName>
        <fullName evidence="4">Integral membrane protein</fullName>
    </recommendedName>
</protein>
<evidence type="ECO:0000313" key="3">
    <source>
        <dbReference type="Proteomes" id="UP001500956"/>
    </source>
</evidence>
<sequence>MARRDARAPRSSGRGGPSSFYRTVQLFGEVALIGVYVAVGSLLLVTLVPSLAAGVAALRRDVVGGDTRSSRFWREWVAATRSLWPLGLAVVALALLLLGDWQLATSGVLPGGEIVAIVVALFAAVAIVVVLRAAGAWSDDDGEPVRAVTTRSALSRGSDLAAEDLYGSGLLLGAVLMTAVLVWMLVPLVIVVGGLLVLAVVGVEIRRRTV</sequence>
<comment type="caution">
    <text evidence="2">The sequence shown here is derived from an EMBL/GenBank/DDBJ whole genome shotgun (WGS) entry which is preliminary data.</text>
</comment>
<evidence type="ECO:0000313" key="2">
    <source>
        <dbReference type="EMBL" id="GAA4717436.1"/>
    </source>
</evidence>
<dbReference type="EMBL" id="BAABID010000002">
    <property type="protein sequence ID" value="GAA4717436.1"/>
    <property type="molecule type" value="Genomic_DNA"/>
</dbReference>
<feature type="transmembrane region" description="Helical" evidence="1">
    <location>
        <begin position="111"/>
        <end position="134"/>
    </location>
</feature>
<feature type="transmembrane region" description="Helical" evidence="1">
    <location>
        <begin position="170"/>
        <end position="203"/>
    </location>
</feature>
<evidence type="ECO:0008006" key="4">
    <source>
        <dbReference type="Google" id="ProtNLM"/>
    </source>
</evidence>
<keyword evidence="1" id="KW-0472">Membrane</keyword>
<dbReference type="RefSeq" id="WP_172151958.1">
    <property type="nucleotide sequence ID" value="NZ_BAABID010000002.1"/>
</dbReference>
<gene>
    <name evidence="2" type="ORF">GCM10023216_01800</name>
</gene>
<accession>A0ABP8XZD4</accession>
<feature type="transmembrane region" description="Helical" evidence="1">
    <location>
        <begin position="30"/>
        <end position="58"/>
    </location>
</feature>